<dbReference type="RefSeq" id="WP_089079373.1">
    <property type="nucleotide sequence ID" value="NZ_VFPJ01000001.1"/>
</dbReference>
<feature type="transmembrane region" description="Helical" evidence="2">
    <location>
        <begin position="57"/>
        <end position="83"/>
    </location>
</feature>
<name>A0A543G6U2_9FLAO</name>
<dbReference type="EMBL" id="VFPJ01000001">
    <property type="protein sequence ID" value="TQM41803.1"/>
    <property type="molecule type" value="Genomic_DNA"/>
</dbReference>
<dbReference type="AlphaFoldDB" id="A0A543G6U2"/>
<feature type="transmembrane region" description="Helical" evidence="2">
    <location>
        <begin position="89"/>
        <end position="110"/>
    </location>
</feature>
<organism evidence="3 4">
    <name type="scientific">Flavobacterium branchiophilum</name>
    <dbReference type="NCBI Taxonomy" id="55197"/>
    <lineage>
        <taxon>Bacteria</taxon>
        <taxon>Pseudomonadati</taxon>
        <taxon>Bacteroidota</taxon>
        <taxon>Flavobacteriia</taxon>
        <taxon>Flavobacteriales</taxon>
        <taxon>Flavobacteriaceae</taxon>
        <taxon>Flavobacterium</taxon>
    </lineage>
</organism>
<reference evidence="3 4" key="1">
    <citation type="submission" date="2019-06" db="EMBL/GenBank/DDBJ databases">
        <title>Genomic Encyclopedia of Archaeal and Bacterial Type Strains, Phase II (KMG-II): from individual species to whole genera.</title>
        <authorList>
            <person name="Goeker M."/>
        </authorList>
    </citation>
    <scope>NUCLEOTIDE SEQUENCE [LARGE SCALE GENOMIC DNA]</scope>
    <source>
        <strain evidence="3 4">DSM 24789</strain>
    </source>
</reference>
<keyword evidence="2" id="KW-1133">Transmembrane helix</keyword>
<evidence type="ECO:0000256" key="1">
    <source>
        <dbReference type="SAM" id="MobiDB-lite"/>
    </source>
</evidence>
<sequence length="457" mass="49080">MGNKIITEKDFWMCTGGNVPAQLQSIQLSTKKKDGKKYITLVDTATSSMMDFGCNKLMLIMAIVAAVIAVCVVATGGAALIAIGALAGAAGAAVGAVMGGLICGQIAAMARIWTNSKSNMIVQGKPAITGDHQMQCMLFGDKITFAPNIKNWWQAITVGAINTTAKIVEGALFGAMVGMGAGLLKGLTQLAMPTATSIGVNIIGSFGTLGSSVRAVFGIQNATHTWAMGSDLFSTETGEAFFDGAIPEYESIKRIGTGNAELHDAMLLLYLLKFKTPTPKEKPVTEEPVKNNTLTEPEPIKKKGDGEAFEAEPIKPTFKELKNMAENTLDFSTVEDGAVFWSDKNMRTAQKWAESSSTGKTTLEQTKGGEYLDNLDLFNPKNGLDGSQAAEVWDTASKRFAEQAKGEINVFDEGAERYGPYGERTWWRVEKPILEANKNVSGIKYRNNDGSINNLRK</sequence>
<evidence type="ECO:0000313" key="4">
    <source>
        <dbReference type="Proteomes" id="UP000320773"/>
    </source>
</evidence>
<dbReference type="SUPFAM" id="SSF52309">
    <property type="entry name" value="N-(deoxy)ribosyltransferase-like"/>
    <property type="match status" value="1"/>
</dbReference>
<keyword evidence="2" id="KW-0812">Transmembrane</keyword>
<evidence type="ECO:0000313" key="3">
    <source>
        <dbReference type="EMBL" id="TQM41803.1"/>
    </source>
</evidence>
<gene>
    <name evidence="3" type="ORF">BC670_2813</name>
</gene>
<feature type="region of interest" description="Disordered" evidence="1">
    <location>
        <begin position="280"/>
        <end position="308"/>
    </location>
</feature>
<dbReference type="Proteomes" id="UP000320773">
    <property type="component" value="Unassembled WGS sequence"/>
</dbReference>
<accession>A0A543G6U2</accession>
<comment type="caution">
    <text evidence="3">The sequence shown here is derived from an EMBL/GenBank/DDBJ whole genome shotgun (WGS) entry which is preliminary data.</text>
</comment>
<keyword evidence="2" id="KW-0472">Membrane</keyword>
<proteinExistence type="predicted"/>
<protein>
    <submittedName>
        <fullName evidence="3">Uncharacterized protein</fullName>
    </submittedName>
</protein>
<evidence type="ECO:0000256" key="2">
    <source>
        <dbReference type="SAM" id="Phobius"/>
    </source>
</evidence>
<feature type="compositionally biased region" description="Basic and acidic residues" evidence="1">
    <location>
        <begin position="280"/>
        <end position="289"/>
    </location>
</feature>